<accession>A0A835J6C9</accession>
<evidence type="ECO:0000256" key="1">
    <source>
        <dbReference type="SAM" id="SignalP"/>
    </source>
</evidence>
<reference evidence="2 3" key="1">
    <citation type="submission" date="2020-10" db="EMBL/GenBank/DDBJ databases">
        <title>Plant Genome Project.</title>
        <authorList>
            <person name="Zhang R.-G."/>
        </authorList>
    </citation>
    <scope>NUCLEOTIDE SEQUENCE [LARGE SCALE GENOMIC DNA]</scope>
    <source>
        <strain evidence="2">FAFU-HL-1</strain>
        <tissue evidence="2">Leaf</tissue>
    </source>
</reference>
<evidence type="ECO:0000313" key="2">
    <source>
        <dbReference type="EMBL" id="KAF9663867.1"/>
    </source>
</evidence>
<evidence type="ECO:0008006" key="4">
    <source>
        <dbReference type="Google" id="ProtNLM"/>
    </source>
</evidence>
<evidence type="ECO:0000313" key="3">
    <source>
        <dbReference type="Proteomes" id="UP000657918"/>
    </source>
</evidence>
<feature type="signal peptide" evidence="1">
    <location>
        <begin position="1"/>
        <end position="23"/>
    </location>
</feature>
<keyword evidence="3" id="KW-1185">Reference proteome</keyword>
<gene>
    <name evidence="2" type="ORF">SADUNF_Sadunf17G0096700</name>
</gene>
<name>A0A835J6C9_9ROSI</name>
<keyword evidence="1" id="KW-0732">Signal</keyword>
<proteinExistence type="predicted"/>
<dbReference type="AlphaFoldDB" id="A0A835J6C9"/>
<dbReference type="EMBL" id="JADGMS010000017">
    <property type="protein sequence ID" value="KAF9663867.1"/>
    <property type="molecule type" value="Genomic_DNA"/>
</dbReference>
<dbReference type="Proteomes" id="UP000657918">
    <property type="component" value="Unassembled WGS sequence"/>
</dbReference>
<protein>
    <recommendedName>
        <fullName evidence="4">Secreted protein</fullName>
    </recommendedName>
</protein>
<organism evidence="2 3">
    <name type="scientific">Salix dunnii</name>
    <dbReference type="NCBI Taxonomy" id="1413687"/>
    <lineage>
        <taxon>Eukaryota</taxon>
        <taxon>Viridiplantae</taxon>
        <taxon>Streptophyta</taxon>
        <taxon>Embryophyta</taxon>
        <taxon>Tracheophyta</taxon>
        <taxon>Spermatophyta</taxon>
        <taxon>Magnoliopsida</taxon>
        <taxon>eudicotyledons</taxon>
        <taxon>Gunneridae</taxon>
        <taxon>Pentapetalae</taxon>
        <taxon>rosids</taxon>
        <taxon>fabids</taxon>
        <taxon>Malpighiales</taxon>
        <taxon>Salicaceae</taxon>
        <taxon>Saliceae</taxon>
        <taxon>Salix</taxon>
    </lineage>
</organism>
<feature type="chain" id="PRO_5032770755" description="Secreted protein" evidence="1">
    <location>
        <begin position="24"/>
        <end position="119"/>
    </location>
</feature>
<comment type="caution">
    <text evidence="2">The sequence shown here is derived from an EMBL/GenBank/DDBJ whole genome shotgun (WGS) entry which is preliminary data.</text>
</comment>
<sequence length="119" mass="13279">MLKGCFLVVRVVFPLPPLKLMLATSAIEANACHAPIRNSKPGKSNDIRSMIADRNASQVGFSPSPRHVQSIDPGMANLKIRVMWNKLLLCKRVSFVSFKDRFHAAKNGEVRKNAQQSFM</sequence>